<accession>A0A2L0D5L3</accession>
<proteinExistence type="inferred from homology"/>
<dbReference type="OrthoDB" id="9801679at2"/>
<evidence type="ECO:0000256" key="1">
    <source>
        <dbReference type="ARBA" id="ARBA00004168"/>
    </source>
</evidence>
<name>A0A2L0D5L3_9STRE</name>
<reference evidence="9 10" key="1">
    <citation type="submission" date="2017-12" db="EMBL/GenBank/DDBJ databases">
        <authorList>
            <person name="Hurst M.R.H."/>
        </authorList>
    </citation>
    <scope>NUCLEOTIDE SEQUENCE [LARGE SCALE GENOMIC DNA]</scope>
    <source>
        <strain evidence="9 10">TH11417</strain>
    </source>
</reference>
<dbReference type="InterPro" id="IPR008334">
    <property type="entry name" value="5'-Nucleotdase_C"/>
</dbReference>
<dbReference type="EMBL" id="CP025536">
    <property type="protein sequence ID" value="AUW97085.1"/>
    <property type="molecule type" value="Genomic_DNA"/>
</dbReference>
<sequence length="684" mass="73501">MNKKVALKSSMLAVVAGFGLMATSVYADQEAIQILGVNDFHGALDTTGSAYMPDGKVSNAGTAAQLDAYMDDAEKEFTAENPDSTSLRVQAGDMVGASPANSGLLQDEPTAKVFNQMGFNYGTIGNHEFDEGLDEYNRIIKGEAPAADAGFNKIVYDYQHVPATQEIVVANVVDKVTGEIPNNWQPYAIQDVTINDKVVKVGFIGIVTKEIPNLVLRQHYERYEFLDEAETIAAYALELQKKGVKAIVVLAHVPAVNNGDVVEGEAADIMKRVTEIYPDHSVDILFAGHNHQYTNGVVGNTRIVQALSQGKAYADVRGILDTDTQDFVAVPDAEIIAVAPGIKTASEDIQAIVDEANTIVKQVTSTKIGTAATSDVISREVNEFKESPIGNLVTDAQLAIANQESDIPVDFAMTNNGGIRSDLVVSEDGTITWGAAQAVQPFGNILQIVQMTGEDIYKVLNEQYDGKENYFLQVAGLKYTFTDNPEGGEETPYKVVKAYKDNGEEIDPGKTYTLVINDFLFGGGDGFESFRNATLVGAISPDTETFIEYIRQQEANGIKITSGIKGVKTYLAEVPVDIVEPDDDTHVTPEQTNTSTFPSNQPSKALVLGQEQTGQITSVNVSSSRNKAIVLTLGNQKAALKAENHYGSKKSSLPETGEATSASFILVGLSILGIAGLTVKRKNS</sequence>
<dbReference type="GO" id="GO:0009166">
    <property type="term" value="P:nucleotide catabolic process"/>
    <property type="evidence" value="ECO:0007669"/>
    <property type="project" value="InterPro"/>
</dbReference>
<evidence type="ECO:0000256" key="3">
    <source>
        <dbReference type="ARBA" id="ARBA00022525"/>
    </source>
</evidence>
<dbReference type="PANTHER" id="PTHR11575:SF24">
    <property type="entry name" value="5'-NUCLEOTIDASE"/>
    <property type="match status" value="1"/>
</dbReference>
<evidence type="ECO:0000256" key="4">
    <source>
        <dbReference type="ARBA" id="ARBA00022729"/>
    </source>
</evidence>
<keyword evidence="4 6" id="KW-0732">Signal</keyword>
<feature type="signal peptide" evidence="6">
    <location>
        <begin position="1"/>
        <end position="27"/>
    </location>
</feature>
<keyword evidence="3" id="KW-0964">Secreted</keyword>
<comment type="subcellular location">
    <subcellularLocation>
        <location evidence="1">Secreted</location>
        <location evidence="1">Cell wall</location>
        <topology evidence="1">Peptidoglycan-anchor</topology>
    </subcellularLocation>
</comment>
<gene>
    <name evidence="9" type="ORF">C0J00_08215</name>
</gene>
<dbReference type="Gene3D" id="3.60.21.10">
    <property type="match status" value="1"/>
</dbReference>
<dbReference type="InterPro" id="IPR004843">
    <property type="entry name" value="Calcineurin-like_PHP"/>
</dbReference>
<dbReference type="Pfam" id="PF00149">
    <property type="entry name" value="Metallophos"/>
    <property type="match status" value="1"/>
</dbReference>
<feature type="region of interest" description="Disordered" evidence="7">
    <location>
        <begin position="582"/>
        <end position="602"/>
    </location>
</feature>
<dbReference type="InterPro" id="IPR036907">
    <property type="entry name" value="5'-Nucleotdase_C_sf"/>
</dbReference>
<dbReference type="Pfam" id="PF00746">
    <property type="entry name" value="Gram_pos_anchor"/>
    <property type="match status" value="1"/>
</dbReference>
<dbReference type="GeneID" id="98393886"/>
<evidence type="ECO:0000313" key="10">
    <source>
        <dbReference type="Proteomes" id="UP000238956"/>
    </source>
</evidence>
<dbReference type="GO" id="GO:0030288">
    <property type="term" value="C:outer membrane-bounded periplasmic space"/>
    <property type="evidence" value="ECO:0007669"/>
    <property type="project" value="TreeGrafter"/>
</dbReference>
<dbReference type="InterPro" id="IPR006146">
    <property type="entry name" value="5'-Nucleotdase_CS"/>
</dbReference>
<dbReference type="GO" id="GO:0000166">
    <property type="term" value="F:nucleotide binding"/>
    <property type="evidence" value="ECO:0007669"/>
    <property type="project" value="UniProtKB-KW"/>
</dbReference>
<evidence type="ECO:0000256" key="6">
    <source>
        <dbReference type="RuleBase" id="RU362119"/>
    </source>
</evidence>
<protein>
    <submittedName>
        <fullName evidence="9">Bifunctional metallophosphatase/5'-nucleotidase</fullName>
    </submittedName>
</protein>
<dbReference type="PROSITE" id="PS50847">
    <property type="entry name" value="GRAM_POS_ANCHORING"/>
    <property type="match status" value="1"/>
</dbReference>
<dbReference type="InterPro" id="IPR029052">
    <property type="entry name" value="Metallo-depent_PP-like"/>
</dbReference>
<evidence type="ECO:0000256" key="5">
    <source>
        <dbReference type="ARBA" id="ARBA00023088"/>
    </source>
</evidence>
<evidence type="ECO:0000256" key="2">
    <source>
        <dbReference type="ARBA" id="ARBA00022512"/>
    </source>
</evidence>
<keyword evidence="10" id="KW-1185">Reference proteome</keyword>
<dbReference type="GO" id="GO:0046872">
    <property type="term" value="F:metal ion binding"/>
    <property type="evidence" value="ECO:0007669"/>
    <property type="project" value="InterPro"/>
</dbReference>
<dbReference type="KEGG" id="splr:C0J00_08215"/>
<dbReference type="AlphaFoldDB" id="A0A2L0D5L3"/>
<dbReference type="FunFam" id="3.90.780.10:FF:000004">
    <property type="entry name" value="UDP-sugar hydrolase, putative"/>
    <property type="match status" value="1"/>
</dbReference>
<dbReference type="PROSITE" id="PS00786">
    <property type="entry name" value="5_NUCLEOTIDASE_2"/>
    <property type="match status" value="1"/>
</dbReference>
<dbReference type="InterPro" id="IPR019931">
    <property type="entry name" value="LPXTG_anchor"/>
</dbReference>
<dbReference type="PANTHER" id="PTHR11575">
    <property type="entry name" value="5'-NUCLEOTIDASE-RELATED"/>
    <property type="match status" value="1"/>
</dbReference>
<dbReference type="SUPFAM" id="SSF55816">
    <property type="entry name" value="5'-nucleotidase (syn. UDP-sugar hydrolase), C-terminal domain"/>
    <property type="match status" value="1"/>
</dbReference>
<evidence type="ECO:0000256" key="7">
    <source>
        <dbReference type="SAM" id="MobiDB-lite"/>
    </source>
</evidence>
<dbReference type="SUPFAM" id="SSF56300">
    <property type="entry name" value="Metallo-dependent phosphatases"/>
    <property type="match status" value="1"/>
</dbReference>
<keyword evidence="6" id="KW-0378">Hydrolase</keyword>
<keyword evidence="6" id="KW-0547">Nucleotide-binding</keyword>
<dbReference type="Pfam" id="PF02872">
    <property type="entry name" value="5_nucleotid_C"/>
    <property type="match status" value="1"/>
</dbReference>
<dbReference type="Gene3D" id="3.90.780.10">
    <property type="entry name" value="5'-Nucleotidase, C-terminal domain"/>
    <property type="match status" value="1"/>
</dbReference>
<feature type="chain" id="PRO_5014491921" evidence="6">
    <location>
        <begin position="28"/>
        <end position="684"/>
    </location>
</feature>
<evidence type="ECO:0000259" key="8">
    <source>
        <dbReference type="PROSITE" id="PS50847"/>
    </source>
</evidence>
<organism evidence="9 10">
    <name type="scientific">Streptococcus pluranimalium</name>
    <dbReference type="NCBI Taxonomy" id="82348"/>
    <lineage>
        <taxon>Bacteria</taxon>
        <taxon>Bacillati</taxon>
        <taxon>Bacillota</taxon>
        <taxon>Bacilli</taxon>
        <taxon>Lactobacillales</taxon>
        <taxon>Streptococcaceae</taxon>
        <taxon>Streptococcus</taxon>
    </lineage>
</organism>
<dbReference type="NCBIfam" id="TIGR01167">
    <property type="entry name" value="LPXTG_anchor"/>
    <property type="match status" value="1"/>
</dbReference>
<evidence type="ECO:0000313" key="9">
    <source>
        <dbReference type="EMBL" id="AUW97085.1"/>
    </source>
</evidence>
<dbReference type="RefSeq" id="WP_104968404.1">
    <property type="nucleotide sequence ID" value="NZ_CP025536.1"/>
</dbReference>
<feature type="compositionally biased region" description="Polar residues" evidence="7">
    <location>
        <begin position="588"/>
        <end position="602"/>
    </location>
</feature>
<dbReference type="Proteomes" id="UP000238956">
    <property type="component" value="Chromosome"/>
</dbReference>
<dbReference type="FunFam" id="3.60.21.10:FF:000052">
    <property type="entry name" value="Endonuclease YhcR"/>
    <property type="match status" value="1"/>
</dbReference>
<feature type="domain" description="Gram-positive cocci surface proteins LPxTG" evidence="8">
    <location>
        <begin position="653"/>
        <end position="684"/>
    </location>
</feature>
<dbReference type="GO" id="GO:0008768">
    <property type="term" value="F:UDP-sugar diphosphatase activity"/>
    <property type="evidence" value="ECO:0007669"/>
    <property type="project" value="TreeGrafter"/>
</dbReference>
<dbReference type="GO" id="GO:0008253">
    <property type="term" value="F:5'-nucleotidase activity"/>
    <property type="evidence" value="ECO:0007669"/>
    <property type="project" value="TreeGrafter"/>
</dbReference>
<reference evidence="9 10" key="2">
    <citation type="submission" date="2018-02" db="EMBL/GenBank/DDBJ databases">
        <title>Whole genome sequencing analysis of Streptococcus pluranimalium isolated from cattle infected mastitis in China.</title>
        <authorList>
            <person name="Zhang J.-R."/>
            <person name="Hu G.-Z."/>
        </authorList>
    </citation>
    <scope>NUCLEOTIDE SEQUENCE [LARGE SCALE GENOMIC DNA]</scope>
    <source>
        <strain evidence="9 10">TH11417</strain>
    </source>
</reference>
<keyword evidence="5" id="KW-0572">Peptidoglycan-anchor</keyword>
<dbReference type="InterPro" id="IPR006179">
    <property type="entry name" value="5_nucleotidase/apyrase"/>
</dbReference>
<dbReference type="PRINTS" id="PR01607">
    <property type="entry name" value="APYRASEFAMLY"/>
</dbReference>
<keyword evidence="2" id="KW-0134">Cell wall</keyword>
<comment type="similarity">
    <text evidence="6">Belongs to the 5'-nucleotidase family.</text>
</comment>